<accession>A0A3N1PHU2</accession>
<dbReference type="InterPro" id="IPR029058">
    <property type="entry name" value="AB_hydrolase_fold"/>
</dbReference>
<protein>
    <submittedName>
        <fullName evidence="7">Carboxypeptidase C (Cathepsin A)</fullName>
    </submittedName>
</protein>
<dbReference type="InterPro" id="IPR001563">
    <property type="entry name" value="Peptidase_S10"/>
</dbReference>
<keyword evidence="3 6" id="KW-0732">Signal</keyword>
<dbReference type="EMBL" id="RJUL01000007">
    <property type="protein sequence ID" value="ROQ24136.1"/>
    <property type="molecule type" value="Genomic_DNA"/>
</dbReference>
<dbReference type="GO" id="GO:0006508">
    <property type="term" value="P:proteolysis"/>
    <property type="evidence" value="ECO:0007669"/>
    <property type="project" value="UniProtKB-KW"/>
</dbReference>
<evidence type="ECO:0000256" key="3">
    <source>
        <dbReference type="ARBA" id="ARBA00022729"/>
    </source>
</evidence>
<feature type="signal peptide" evidence="6">
    <location>
        <begin position="1"/>
        <end position="19"/>
    </location>
</feature>
<keyword evidence="4" id="KW-0378">Hydrolase</keyword>
<sequence length="472" mass="51432">MRLTILLLCAAGLMCGVQGAEPQLRGKTLNHQGQFAGQTLSYRSVVEHFSLTPTRHGPLTLVSTSYIAEQAGRQRPVLFVFNGGPLAPSMYLHLLALGPKRLVLGDDPQAAPLINNPHSPLDVADLVFYDPAGTGFSRFDADANPTGYFATQSDAEALLAFMRAWVQRHRRQGSPLYLLGESYGSIRAVEAALALSHQDPKLPLKGLFLLGQALNVSSLAGQNPLQAVSDLPTQSALGWYHGKVSHQGRTFEQFMAQSREFAAGPLLKALYLGNRLAEQDRLALANRLSALTGLNTALYLKTGLKVDMATFRENLLADKGLRLGQADGRVTAPLQQDPSTDPSMPLSGPVEKAYLAFAQGFLGLRKLPPYLTDSPVKNPAQWHWGLAPFTRQGYERDLDELMARMPTLKLALGVGYFDTLTPVGASEYLLQQASGPAAQGRLYYYQSGHMSYTSSSELARFSQDLRRFISGD</sequence>
<dbReference type="GO" id="GO:0004185">
    <property type="term" value="F:serine-type carboxypeptidase activity"/>
    <property type="evidence" value="ECO:0007669"/>
    <property type="project" value="InterPro"/>
</dbReference>
<evidence type="ECO:0000256" key="5">
    <source>
        <dbReference type="ARBA" id="ARBA00023180"/>
    </source>
</evidence>
<keyword evidence="8" id="KW-1185">Reference proteome</keyword>
<dbReference type="Proteomes" id="UP000268033">
    <property type="component" value="Unassembled WGS sequence"/>
</dbReference>
<gene>
    <name evidence="7" type="ORF">EDC28_10717</name>
</gene>
<dbReference type="PANTHER" id="PTHR11802:SF3">
    <property type="entry name" value="RETINOID-INDUCIBLE SERINE CARBOXYPEPTIDASE"/>
    <property type="match status" value="1"/>
</dbReference>
<evidence type="ECO:0000256" key="2">
    <source>
        <dbReference type="ARBA" id="ARBA00022670"/>
    </source>
</evidence>
<dbReference type="RefSeq" id="WP_123421922.1">
    <property type="nucleotide sequence ID" value="NZ_RJUL01000007.1"/>
</dbReference>
<feature type="chain" id="PRO_5018043299" evidence="6">
    <location>
        <begin position="20"/>
        <end position="472"/>
    </location>
</feature>
<dbReference type="Pfam" id="PF00450">
    <property type="entry name" value="Peptidase_S10"/>
    <property type="match status" value="1"/>
</dbReference>
<dbReference type="STRING" id="584787.GCA_001247655_01268"/>
<evidence type="ECO:0000313" key="8">
    <source>
        <dbReference type="Proteomes" id="UP000268033"/>
    </source>
</evidence>
<evidence type="ECO:0000256" key="1">
    <source>
        <dbReference type="ARBA" id="ARBA00022645"/>
    </source>
</evidence>
<dbReference type="PANTHER" id="PTHR11802">
    <property type="entry name" value="SERINE PROTEASE FAMILY S10 SERINE CARBOXYPEPTIDASE"/>
    <property type="match status" value="1"/>
</dbReference>
<evidence type="ECO:0000313" key="7">
    <source>
        <dbReference type="EMBL" id="ROQ24136.1"/>
    </source>
</evidence>
<organism evidence="7 8">
    <name type="scientific">Gallaecimonas pentaromativorans</name>
    <dbReference type="NCBI Taxonomy" id="584787"/>
    <lineage>
        <taxon>Bacteria</taxon>
        <taxon>Pseudomonadati</taxon>
        <taxon>Pseudomonadota</taxon>
        <taxon>Gammaproteobacteria</taxon>
        <taxon>Enterobacterales</taxon>
        <taxon>Gallaecimonadaceae</taxon>
        <taxon>Gallaecimonas</taxon>
    </lineage>
</organism>
<keyword evidence="1 7" id="KW-0121">Carboxypeptidase</keyword>
<dbReference type="Gene3D" id="3.40.50.1820">
    <property type="entry name" value="alpha/beta hydrolase"/>
    <property type="match status" value="1"/>
</dbReference>
<comment type="caution">
    <text evidence="7">The sequence shown here is derived from an EMBL/GenBank/DDBJ whole genome shotgun (WGS) entry which is preliminary data.</text>
</comment>
<dbReference type="SUPFAM" id="SSF53474">
    <property type="entry name" value="alpha/beta-Hydrolases"/>
    <property type="match status" value="1"/>
</dbReference>
<name>A0A3N1PHU2_9GAMM</name>
<dbReference type="AlphaFoldDB" id="A0A3N1PHU2"/>
<evidence type="ECO:0000256" key="4">
    <source>
        <dbReference type="ARBA" id="ARBA00022801"/>
    </source>
</evidence>
<keyword evidence="2" id="KW-0645">Protease</keyword>
<keyword evidence="5" id="KW-0325">Glycoprotein</keyword>
<proteinExistence type="predicted"/>
<reference evidence="7 8" key="1">
    <citation type="submission" date="2018-11" db="EMBL/GenBank/DDBJ databases">
        <title>Genomic Encyclopedia of Type Strains, Phase IV (KMG-IV): sequencing the most valuable type-strain genomes for metagenomic binning, comparative biology and taxonomic classification.</title>
        <authorList>
            <person name="Goeker M."/>
        </authorList>
    </citation>
    <scope>NUCLEOTIDE SEQUENCE [LARGE SCALE GENOMIC DNA]</scope>
    <source>
        <strain evidence="7 8">DSM 21945</strain>
    </source>
</reference>
<evidence type="ECO:0000256" key="6">
    <source>
        <dbReference type="SAM" id="SignalP"/>
    </source>
</evidence>